<accession>A0ACB8ASN9</accession>
<dbReference type="Proteomes" id="UP000790377">
    <property type="component" value="Unassembled WGS sequence"/>
</dbReference>
<evidence type="ECO:0000313" key="1">
    <source>
        <dbReference type="EMBL" id="KAH7915949.1"/>
    </source>
</evidence>
<comment type="caution">
    <text evidence="1">The sequence shown here is derived from an EMBL/GenBank/DDBJ whole genome shotgun (WGS) entry which is preliminary data.</text>
</comment>
<sequence length="742" mass="80808">MASSTNNVERLFKGKSKATTPNELTPLLPDSSTPPSLRHTESPLQPDADDVHPDDADHDADPEFDSHPRRSLRSTLTLVFLSSLVLSIIIVLFAFLLVYSYASRLTHASPQDVLRDALVFHGPDQVEVLNITEDGGLWLNVEARVGVDAGKVLGVNREEEDEGTLTDVWKGIGRWGIQWLDRVTIDLSEIQVFDANADQFHDRILTSNHTEVVLATVQIPAFTLPLSADPPPFETWLTPISLPLLVYPTQNTSDITHFLRESWAHGTASISAHVGHVVVGGGGDDSSGWDRWWKEKLRVSRDNLEMGLSVPVPHIPGLPVPGHKTPFPSFGQLIKLEEFTISSDISADIKDGATARPHLHLEARASVLNPLPPGIKLNVPALPFIISLPHPKLDPNDDAIEPHAIPIASATTRPFTLNHSNATIWLTGDVLHLEIPLSLFASSSPDTPTTSFSAIKSHTNPTVITQALSLFISNYLALAPHNPILISLASPLLSNDNVPLTVEMDFPPPQTKPRILRDVTIKDMRIRPAVKTTTAAFLASGVVYARVVLPPGMDLDMDVTRVFPDVLVFDGDVPELHNGTSSTPYIADPSLPESKDTDDDLPQPLPLPDPLPPRAFGHIRPEEWIPATSMREGLDSSEHSFWNNHEGGEEEKGGSSFIVTANLVDIPLEVLPGRQKEFRDFVGKVIFGTQGALAGLDGQAAVGVHVHGLGFGENRGNGEIQFTRLPFQGNVRVGKKGMSIDI</sequence>
<reference evidence="1" key="1">
    <citation type="journal article" date="2021" name="New Phytol.">
        <title>Evolutionary innovations through gain and loss of genes in the ectomycorrhizal Boletales.</title>
        <authorList>
            <person name="Wu G."/>
            <person name="Miyauchi S."/>
            <person name="Morin E."/>
            <person name="Kuo A."/>
            <person name="Drula E."/>
            <person name="Varga T."/>
            <person name="Kohler A."/>
            <person name="Feng B."/>
            <person name="Cao Y."/>
            <person name="Lipzen A."/>
            <person name="Daum C."/>
            <person name="Hundley H."/>
            <person name="Pangilinan J."/>
            <person name="Johnson J."/>
            <person name="Barry K."/>
            <person name="LaButti K."/>
            <person name="Ng V."/>
            <person name="Ahrendt S."/>
            <person name="Min B."/>
            <person name="Choi I.G."/>
            <person name="Park H."/>
            <person name="Plett J.M."/>
            <person name="Magnuson J."/>
            <person name="Spatafora J.W."/>
            <person name="Nagy L.G."/>
            <person name="Henrissat B."/>
            <person name="Grigoriev I.V."/>
            <person name="Yang Z.L."/>
            <person name="Xu J."/>
            <person name="Martin F.M."/>
        </authorList>
    </citation>
    <scope>NUCLEOTIDE SEQUENCE</scope>
    <source>
        <strain evidence="1">ATCC 28755</strain>
    </source>
</reference>
<proteinExistence type="predicted"/>
<gene>
    <name evidence="1" type="ORF">BJ138DRAFT_996845</name>
</gene>
<evidence type="ECO:0000313" key="2">
    <source>
        <dbReference type="Proteomes" id="UP000790377"/>
    </source>
</evidence>
<dbReference type="EMBL" id="MU267595">
    <property type="protein sequence ID" value="KAH7915949.1"/>
    <property type="molecule type" value="Genomic_DNA"/>
</dbReference>
<organism evidence="1 2">
    <name type="scientific">Hygrophoropsis aurantiaca</name>
    <dbReference type="NCBI Taxonomy" id="72124"/>
    <lineage>
        <taxon>Eukaryota</taxon>
        <taxon>Fungi</taxon>
        <taxon>Dikarya</taxon>
        <taxon>Basidiomycota</taxon>
        <taxon>Agaricomycotina</taxon>
        <taxon>Agaricomycetes</taxon>
        <taxon>Agaricomycetidae</taxon>
        <taxon>Boletales</taxon>
        <taxon>Coniophorineae</taxon>
        <taxon>Hygrophoropsidaceae</taxon>
        <taxon>Hygrophoropsis</taxon>
    </lineage>
</organism>
<name>A0ACB8ASN9_9AGAM</name>
<protein>
    <submittedName>
        <fullName evidence="1">Uncharacterized protein</fullName>
    </submittedName>
</protein>
<keyword evidence="2" id="KW-1185">Reference proteome</keyword>